<dbReference type="Gene3D" id="3.40.50.1100">
    <property type="match status" value="2"/>
</dbReference>
<evidence type="ECO:0000313" key="4">
    <source>
        <dbReference type="EMBL" id="XDP97464.1"/>
    </source>
</evidence>
<comment type="cofactor">
    <cofactor evidence="1">
        <name>pyridoxal 5'-phosphate</name>
        <dbReference type="ChEBI" id="CHEBI:597326"/>
    </cofactor>
</comment>
<reference evidence="4" key="1">
    <citation type="submission" date="2024-07" db="EMBL/GenBank/DDBJ databases">
        <authorList>
            <person name="Yu S.T."/>
        </authorList>
    </citation>
    <scope>NUCLEOTIDE SEQUENCE</scope>
    <source>
        <strain evidence="4">R02</strain>
    </source>
</reference>
<dbReference type="SUPFAM" id="SSF53686">
    <property type="entry name" value="Tryptophan synthase beta subunit-like PLP-dependent enzymes"/>
    <property type="match status" value="1"/>
</dbReference>
<dbReference type="RefSeq" id="WP_369160481.1">
    <property type="nucleotide sequence ID" value="NZ_CP163429.1"/>
</dbReference>
<dbReference type="EMBL" id="CP163429">
    <property type="protein sequence ID" value="XDP97464.1"/>
    <property type="molecule type" value="Genomic_DNA"/>
</dbReference>
<name>A0AB39LUR3_9ACTN</name>
<dbReference type="InterPro" id="IPR036052">
    <property type="entry name" value="TrpB-like_PALP_sf"/>
</dbReference>
<evidence type="ECO:0000259" key="3">
    <source>
        <dbReference type="Pfam" id="PF00291"/>
    </source>
</evidence>
<gene>
    <name evidence="4" type="ORF">AB5J57_29825</name>
</gene>
<organism evidence="4">
    <name type="scientific">Streptomyces sp. R02</name>
    <dbReference type="NCBI Taxonomy" id="3238623"/>
    <lineage>
        <taxon>Bacteria</taxon>
        <taxon>Bacillati</taxon>
        <taxon>Actinomycetota</taxon>
        <taxon>Actinomycetes</taxon>
        <taxon>Kitasatosporales</taxon>
        <taxon>Streptomycetaceae</taxon>
        <taxon>Streptomyces</taxon>
    </lineage>
</organism>
<dbReference type="Pfam" id="PF00291">
    <property type="entry name" value="PALP"/>
    <property type="match status" value="1"/>
</dbReference>
<proteinExistence type="predicted"/>
<feature type="domain" description="Tryptophan synthase beta chain-like PALP" evidence="3">
    <location>
        <begin position="29"/>
        <end position="272"/>
    </location>
</feature>
<dbReference type="InterPro" id="IPR050214">
    <property type="entry name" value="Cys_Synth/Cystath_Beta-Synth"/>
</dbReference>
<dbReference type="GO" id="GO:1901605">
    <property type="term" value="P:alpha-amino acid metabolic process"/>
    <property type="evidence" value="ECO:0007669"/>
    <property type="project" value="UniProtKB-ARBA"/>
</dbReference>
<dbReference type="PANTHER" id="PTHR10314">
    <property type="entry name" value="CYSTATHIONINE BETA-SYNTHASE"/>
    <property type="match status" value="1"/>
</dbReference>
<dbReference type="AlphaFoldDB" id="A0AB39LUR3"/>
<protein>
    <submittedName>
        <fullName evidence="4">Pyridoxal-phosphate dependent enzyme</fullName>
    </submittedName>
</protein>
<accession>A0AB39LUR3</accession>
<sequence length="337" mass="37018">MDDHISEAVGRPDLIRLDDGLVCLRFETMKVVSALAAVRHLLDTGAVRRGDTLVDSSSGIYAYALALACHRHGMRCHIVGSTTVDHTLRTQLDILGAHLEQMPPSSDLKLDQSRRVARVQEILRDHPDYHWMRQYHDDIHYLGYEAVAESIHVRTGGGPLVLVGGVGSGASTGALAHYLRKRSVDVRLVGVQPYGSVTFGSAHVADPEIIIAGIGSSIPFGNVRHDLYDTLHWLAFDAALAGSVDLLRRHAVFAGLSTGAAYLTARWEHREEPARTTLFIAADTGHRYVDTVFARHREASRIEDLAPRQVRGTDELALPWSRMNWNGASTPDEAVFG</sequence>
<dbReference type="InterPro" id="IPR001926">
    <property type="entry name" value="TrpB-like_PALP"/>
</dbReference>
<keyword evidence="2" id="KW-0663">Pyridoxal phosphate</keyword>
<evidence type="ECO:0000256" key="2">
    <source>
        <dbReference type="ARBA" id="ARBA00022898"/>
    </source>
</evidence>
<evidence type="ECO:0000256" key="1">
    <source>
        <dbReference type="ARBA" id="ARBA00001933"/>
    </source>
</evidence>